<evidence type="ECO:0000313" key="9">
    <source>
        <dbReference type="EMBL" id="KRN29176.1"/>
    </source>
</evidence>
<comment type="caution">
    <text evidence="9">The sequence shown here is derived from an EMBL/GenBank/DDBJ whole genome shotgun (WGS) entry which is preliminary data.</text>
</comment>
<sequence length="223" mass="25473">MAYLVIVRHGQSQANKENTYTGWSDVPLTQQGVQEAQAAGQKIAQLGLTFDAVYTSVLQRAIRTANLIMAEMDQLDVPLYKSWRLNERHYGALRGLNKDQTRQVFGAGQVALWRRSYTTEPPLLMERYMERRYAAYGSEIIPRGESLKMASQRLVPYWQDEMVPRLRDGKNLLVVAHGSTLRALVKYLENISDQDIDGVEIENGQPIVYKMDQQLNIVTKQLL</sequence>
<dbReference type="GO" id="GO:0004619">
    <property type="term" value="F:phosphoglycerate mutase activity"/>
    <property type="evidence" value="ECO:0007669"/>
    <property type="project" value="UniProtKB-UniRule"/>
</dbReference>
<feature type="binding site" evidence="4 6">
    <location>
        <begin position="87"/>
        <end position="90"/>
    </location>
    <ligand>
        <name>substrate</name>
    </ligand>
</feature>
<dbReference type="EMBL" id="JQAZ01000004">
    <property type="protein sequence ID" value="KRN31466.1"/>
    <property type="molecule type" value="Genomic_DNA"/>
</dbReference>
<comment type="function">
    <text evidence="4 8">Catalyzes the interconversion of 2-phosphoglycerate and 3-phosphoglycerate.</text>
</comment>
<keyword evidence="3 4" id="KW-0413">Isomerase</keyword>
<evidence type="ECO:0000256" key="4">
    <source>
        <dbReference type="HAMAP-Rule" id="MF_01039"/>
    </source>
</evidence>
<evidence type="ECO:0000256" key="2">
    <source>
        <dbReference type="ARBA" id="ARBA00023152"/>
    </source>
</evidence>
<keyword evidence="11" id="KW-1185">Reference proteome</keyword>
<evidence type="ECO:0000313" key="11">
    <source>
        <dbReference type="Proteomes" id="UP000051645"/>
    </source>
</evidence>
<dbReference type="InterPro" id="IPR005952">
    <property type="entry name" value="Phosphogly_mut1"/>
</dbReference>
<dbReference type="SMART" id="SM00855">
    <property type="entry name" value="PGAM"/>
    <property type="match status" value="1"/>
</dbReference>
<feature type="active site" description="Tele-phosphohistidine intermediate" evidence="4 5">
    <location>
        <position position="9"/>
    </location>
</feature>
<protein>
    <recommendedName>
        <fullName evidence="4 8">2,3-bisphosphoglycerate-dependent phosphoglycerate mutase</fullName>
        <shortName evidence="4">BPG-dependent PGAM</shortName>
        <shortName evidence="4">PGAM</shortName>
        <shortName evidence="4">Phosphoglyceromutase</shortName>
        <shortName evidence="4">dPGM</shortName>
        <ecNumber evidence="4 8">5.4.2.11</ecNumber>
    </recommendedName>
</protein>
<dbReference type="PROSITE" id="PS00175">
    <property type="entry name" value="PG_MUTASE"/>
    <property type="match status" value="1"/>
</dbReference>
<dbReference type="STRING" id="81857.IV38_GL000055"/>
<feature type="binding site" evidence="4 6">
    <location>
        <position position="98"/>
    </location>
    <ligand>
        <name>substrate</name>
    </ligand>
</feature>
<dbReference type="Proteomes" id="UP000051751">
    <property type="component" value="Unassembled WGS sequence"/>
</dbReference>
<dbReference type="Proteomes" id="UP000051645">
    <property type="component" value="Unassembled WGS sequence"/>
</dbReference>
<feature type="binding site" evidence="4 6">
    <location>
        <position position="60"/>
    </location>
    <ligand>
        <name>substrate</name>
    </ligand>
</feature>
<dbReference type="CDD" id="cd07067">
    <property type="entry name" value="HP_PGM_like"/>
    <property type="match status" value="1"/>
</dbReference>
<evidence type="ECO:0000256" key="1">
    <source>
        <dbReference type="ARBA" id="ARBA00006717"/>
    </source>
</evidence>
<proteinExistence type="inferred from homology"/>
<dbReference type="Pfam" id="PF00300">
    <property type="entry name" value="His_Phos_1"/>
    <property type="match status" value="1"/>
</dbReference>
<evidence type="ECO:0000256" key="7">
    <source>
        <dbReference type="PIRSR" id="PIRSR613078-3"/>
    </source>
</evidence>
<comment type="catalytic activity">
    <reaction evidence="4 8">
        <text>(2R)-2-phosphoglycerate = (2R)-3-phosphoglycerate</text>
        <dbReference type="Rhea" id="RHEA:15901"/>
        <dbReference type="ChEBI" id="CHEBI:58272"/>
        <dbReference type="ChEBI" id="CHEBI:58289"/>
        <dbReference type="EC" id="5.4.2.11"/>
    </reaction>
</comment>
<evidence type="ECO:0000256" key="3">
    <source>
        <dbReference type="ARBA" id="ARBA00023235"/>
    </source>
</evidence>
<feature type="binding site" evidence="4 6">
    <location>
        <begin position="21"/>
        <end position="22"/>
    </location>
    <ligand>
        <name>substrate</name>
    </ligand>
</feature>
<reference evidence="11 12" key="1">
    <citation type="journal article" date="2015" name="Genome Announc.">
        <title>Expanding the biotechnology potential of lactobacilli through comparative genomics of 213 strains and associated genera.</title>
        <authorList>
            <person name="Sun Z."/>
            <person name="Harris H.M."/>
            <person name="McCann A."/>
            <person name="Guo C."/>
            <person name="Argimon S."/>
            <person name="Zhang W."/>
            <person name="Yang X."/>
            <person name="Jeffery I.B."/>
            <person name="Cooney J.C."/>
            <person name="Kagawa T.F."/>
            <person name="Liu W."/>
            <person name="Song Y."/>
            <person name="Salvetti E."/>
            <person name="Wrobel A."/>
            <person name="Rasinkangas P."/>
            <person name="Parkhill J."/>
            <person name="Rea M.C."/>
            <person name="O'Sullivan O."/>
            <person name="Ritari J."/>
            <person name="Douillard F.P."/>
            <person name="Paul Ross R."/>
            <person name="Yang R."/>
            <person name="Briner A.E."/>
            <person name="Felis G.E."/>
            <person name="de Vos W.M."/>
            <person name="Barrangou R."/>
            <person name="Klaenhammer T.R."/>
            <person name="Caufield P.W."/>
            <person name="Cui Y."/>
            <person name="Zhang H."/>
            <person name="O'Toole P.W."/>
        </authorList>
    </citation>
    <scope>NUCLEOTIDE SEQUENCE [LARGE SCALE GENOMIC DNA]</scope>
    <source>
        <strain evidence="9 12">ATCC BAA-66</strain>
        <strain evidence="10 11">DSM 13344</strain>
    </source>
</reference>
<dbReference type="PANTHER" id="PTHR11931">
    <property type="entry name" value="PHOSPHOGLYCERATE MUTASE"/>
    <property type="match status" value="1"/>
</dbReference>
<gene>
    <name evidence="4" type="primary">gpmA</name>
    <name evidence="9" type="ORF">IV38_GL000055</name>
    <name evidence="10" type="ORF">IV40_GL001463</name>
</gene>
<dbReference type="SUPFAM" id="SSF53254">
    <property type="entry name" value="Phosphoglycerate mutase-like"/>
    <property type="match status" value="1"/>
</dbReference>
<dbReference type="OrthoDB" id="9781415at2"/>
<dbReference type="GO" id="GO:0006094">
    <property type="term" value="P:gluconeogenesis"/>
    <property type="evidence" value="ECO:0007669"/>
    <property type="project" value="UniProtKB-UniRule"/>
</dbReference>
<dbReference type="PATRIC" id="fig|81857.3.peg.52"/>
<feature type="binding site" evidence="4 6">
    <location>
        <begin position="114"/>
        <end position="115"/>
    </location>
    <ligand>
        <name>substrate</name>
    </ligand>
</feature>
<dbReference type="InterPro" id="IPR029033">
    <property type="entry name" value="His_PPase_superfam"/>
</dbReference>
<keyword evidence="2 4" id="KW-0324">Glycolysis</keyword>
<evidence type="ECO:0000313" key="12">
    <source>
        <dbReference type="Proteomes" id="UP000051751"/>
    </source>
</evidence>
<name>A0A0R2FKS1_9LACO</name>
<dbReference type="EC" id="5.4.2.11" evidence="4 8"/>
<dbReference type="UniPathway" id="UPA00109">
    <property type="reaction ID" value="UER00186"/>
</dbReference>
<organism evidence="9 12">
    <name type="scientific">Lactobacillus selangorensis</name>
    <dbReference type="NCBI Taxonomy" id="81857"/>
    <lineage>
        <taxon>Bacteria</taxon>
        <taxon>Bacillati</taxon>
        <taxon>Bacillota</taxon>
        <taxon>Bacilli</taxon>
        <taxon>Lactobacillales</taxon>
        <taxon>Lactobacillaceae</taxon>
        <taxon>Lactobacillus</taxon>
    </lineage>
</organism>
<dbReference type="InterPro" id="IPR013078">
    <property type="entry name" value="His_Pase_superF_clade-1"/>
</dbReference>
<dbReference type="HAMAP" id="MF_01039">
    <property type="entry name" value="PGAM_GpmA"/>
    <property type="match status" value="1"/>
</dbReference>
<evidence type="ECO:0000256" key="6">
    <source>
        <dbReference type="PIRSR" id="PIRSR613078-2"/>
    </source>
</evidence>
<comment type="caution">
    <text evidence="4">Lacks conserved residue(s) required for the propagation of feature annotation.</text>
</comment>
<dbReference type="NCBIfam" id="TIGR01258">
    <property type="entry name" value="pgm_1"/>
    <property type="match status" value="1"/>
</dbReference>
<feature type="binding site" evidence="4 6">
    <location>
        <begin position="8"/>
        <end position="15"/>
    </location>
    <ligand>
        <name>substrate</name>
    </ligand>
</feature>
<dbReference type="EMBL" id="JQAT01000001">
    <property type="protein sequence ID" value="KRN29176.1"/>
    <property type="molecule type" value="Genomic_DNA"/>
</dbReference>
<dbReference type="PIRSF" id="PIRSF000709">
    <property type="entry name" value="6PFK_2-Ptase"/>
    <property type="match status" value="1"/>
</dbReference>
<evidence type="ECO:0000256" key="8">
    <source>
        <dbReference type="RuleBase" id="RU004512"/>
    </source>
</evidence>
<keyword evidence="4" id="KW-0312">Gluconeogenesis</keyword>
<comment type="similarity">
    <text evidence="1 4">Belongs to the phosphoglycerate mutase family. BPG-dependent PGAM subfamily.</text>
</comment>
<evidence type="ECO:0000313" key="10">
    <source>
        <dbReference type="EMBL" id="KRN31466.1"/>
    </source>
</evidence>
<dbReference type="AlphaFoldDB" id="A0A0R2FKS1"/>
<dbReference type="GO" id="GO:0006096">
    <property type="term" value="P:glycolytic process"/>
    <property type="evidence" value="ECO:0007669"/>
    <property type="project" value="UniProtKB-UniRule"/>
</dbReference>
<dbReference type="Gene3D" id="3.40.50.1240">
    <property type="entry name" value="Phosphoglycerate mutase-like"/>
    <property type="match status" value="1"/>
</dbReference>
<evidence type="ECO:0000256" key="5">
    <source>
        <dbReference type="PIRSR" id="PIRSR613078-1"/>
    </source>
</evidence>
<dbReference type="RefSeq" id="WP_057769800.1">
    <property type="nucleotide sequence ID" value="NZ_JQAT01000001.1"/>
</dbReference>
<feature type="site" description="Transition state stabilizer" evidence="4 7">
    <location>
        <position position="177"/>
    </location>
</feature>
<comment type="pathway">
    <text evidence="4 8">Carbohydrate degradation; glycolysis; pyruvate from D-glyceraldehyde 3-phosphate: step 3/5.</text>
</comment>
<dbReference type="InterPro" id="IPR001345">
    <property type="entry name" value="PG/BPGM_mutase_AS"/>
</dbReference>
<feature type="active site" description="Proton donor/acceptor" evidence="4 5">
    <location>
        <position position="87"/>
    </location>
</feature>
<accession>A0A0R2FKS1</accession>